<dbReference type="Pfam" id="PF07596">
    <property type="entry name" value="SBP_bac_10"/>
    <property type="match status" value="1"/>
</dbReference>
<keyword evidence="3" id="KW-0472">Membrane</keyword>
<dbReference type="GO" id="GO:0015627">
    <property type="term" value="C:type II protein secretion system complex"/>
    <property type="evidence" value="ECO:0007669"/>
    <property type="project" value="InterPro"/>
</dbReference>
<keyword evidence="6" id="KW-1185">Reference proteome</keyword>
<dbReference type="EMBL" id="SJPN01000006">
    <property type="protein sequence ID" value="TWT98257.1"/>
    <property type="molecule type" value="Genomic_DNA"/>
</dbReference>
<comment type="caution">
    <text evidence="5">The sequence shown here is derived from an EMBL/GenBank/DDBJ whole genome shotgun (WGS) entry which is preliminary data.</text>
</comment>
<dbReference type="PRINTS" id="PR00813">
    <property type="entry name" value="BCTERIALGSPG"/>
</dbReference>
<dbReference type="GO" id="GO:0015628">
    <property type="term" value="P:protein secretion by the type II secretion system"/>
    <property type="evidence" value="ECO:0007669"/>
    <property type="project" value="InterPro"/>
</dbReference>
<accession>A0A5C6AFQ5</accession>
<evidence type="ECO:0000313" key="6">
    <source>
        <dbReference type="Proteomes" id="UP000320176"/>
    </source>
</evidence>
<keyword evidence="1" id="KW-0488">Methylation</keyword>
<dbReference type="InterPro" id="IPR012902">
    <property type="entry name" value="N_methyl_site"/>
</dbReference>
<sequence length="350" mass="37699">MKKTMMTSQSMTCHSKSLTDTRRSAQRSLRLAFTLVELLVVIAIIGILVGMLLPAVQNMRELARRNQCQQNLAGLALALSAYSMETGHYPAGSINPTGPIQSVPQGYHHNWIAALLPQLDAKVVANQIDTDVSVYHENNAPVRALTLPMVRCPSAAEVRDYTSAYAGIISSIETPIDEGTNGMFRLNQPVTQRDVTDGLAYTLIVGEHLVDFDDDLGWMSGTRSTLRTAGHPINAERQAIRAPGAKPQGPLYVGGLASDHPSGAHTLTCAGEVRFFSSSTDQRILAQMADRRDGKLPIGWNDGGPVVTSEPETAGEAATGDQATESDQDTPDQDTPEQEKPAVEDADEPK</sequence>
<evidence type="ECO:0000256" key="1">
    <source>
        <dbReference type="ARBA" id="ARBA00022481"/>
    </source>
</evidence>
<dbReference type="PANTHER" id="PTHR30093:SF2">
    <property type="entry name" value="TYPE II SECRETION SYSTEM PROTEIN H"/>
    <property type="match status" value="1"/>
</dbReference>
<feature type="region of interest" description="Disordered" evidence="2">
    <location>
        <begin position="294"/>
        <end position="350"/>
    </location>
</feature>
<feature type="compositionally biased region" description="Acidic residues" evidence="2">
    <location>
        <begin position="324"/>
        <end position="336"/>
    </location>
</feature>
<dbReference type="InterPro" id="IPR011453">
    <property type="entry name" value="DUF1559"/>
</dbReference>
<dbReference type="Gene3D" id="3.30.700.10">
    <property type="entry name" value="Glycoprotein, Type 4 Pilin"/>
    <property type="match status" value="1"/>
</dbReference>
<feature type="compositionally biased region" description="Basic and acidic residues" evidence="2">
    <location>
        <begin position="337"/>
        <end position="350"/>
    </location>
</feature>
<evidence type="ECO:0000259" key="4">
    <source>
        <dbReference type="Pfam" id="PF07596"/>
    </source>
</evidence>
<dbReference type="NCBIfam" id="TIGR02532">
    <property type="entry name" value="IV_pilin_GFxxxE"/>
    <property type="match status" value="1"/>
</dbReference>
<dbReference type="Proteomes" id="UP000320176">
    <property type="component" value="Unassembled WGS sequence"/>
</dbReference>
<dbReference type="RefSeq" id="WP_231742242.1">
    <property type="nucleotide sequence ID" value="NZ_SJPN01000006.1"/>
</dbReference>
<protein>
    <submittedName>
        <fullName evidence="5">Type II secretion system protein G</fullName>
    </submittedName>
</protein>
<organism evidence="5 6">
    <name type="scientific">Stieleria varia</name>
    <dbReference type="NCBI Taxonomy" id="2528005"/>
    <lineage>
        <taxon>Bacteria</taxon>
        <taxon>Pseudomonadati</taxon>
        <taxon>Planctomycetota</taxon>
        <taxon>Planctomycetia</taxon>
        <taxon>Pirellulales</taxon>
        <taxon>Pirellulaceae</taxon>
        <taxon>Stieleria</taxon>
    </lineage>
</organism>
<proteinExistence type="predicted"/>
<dbReference type="InterPro" id="IPR045584">
    <property type="entry name" value="Pilin-like"/>
</dbReference>
<dbReference type="InterPro" id="IPR000983">
    <property type="entry name" value="Bac_GSPG_pilin"/>
</dbReference>
<gene>
    <name evidence="5" type="primary">pulG_1</name>
    <name evidence="5" type="ORF">Pla52n_47670</name>
</gene>
<dbReference type="AlphaFoldDB" id="A0A5C6AFQ5"/>
<dbReference type="PANTHER" id="PTHR30093">
    <property type="entry name" value="GENERAL SECRETION PATHWAY PROTEIN G"/>
    <property type="match status" value="1"/>
</dbReference>
<feature type="domain" description="DUF1559" evidence="4">
    <location>
        <begin position="57"/>
        <end position="282"/>
    </location>
</feature>
<dbReference type="SUPFAM" id="SSF54523">
    <property type="entry name" value="Pili subunits"/>
    <property type="match status" value="1"/>
</dbReference>
<dbReference type="Pfam" id="PF07963">
    <property type="entry name" value="N_methyl"/>
    <property type="match status" value="1"/>
</dbReference>
<reference evidence="5 6" key="1">
    <citation type="submission" date="2019-02" db="EMBL/GenBank/DDBJ databases">
        <title>Deep-cultivation of Planctomycetes and their phenomic and genomic characterization uncovers novel biology.</title>
        <authorList>
            <person name="Wiegand S."/>
            <person name="Jogler M."/>
            <person name="Boedeker C."/>
            <person name="Pinto D."/>
            <person name="Vollmers J."/>
            <person name="Rivas-Marin E."/>
            <person name="Kohn T."/>
            <person name="Peeters S.H."/>
            <person name="Heuer A."/>
            <person name="Rast P."/>
            <person name="Oberbeckmann S."/>
            <person name="Bunk B."/>
            <person name="Jeske O."/>
            <person name="Meyerdierks A."/>
            <person name="Storesund J.E."/>
            <person name="Kallscheuer N."/>
            <person name="Luecker S."/>
            <person name="Lage O.M."/>
            <person name="Pohl T."/>
            <person name="Merkel B.J."/>
            <person name="Hornburger P."/>
            <person name="Mueller R.-W."/>
            <person name="Bruemmer F."/>
            <person name="Labrenz M."/>
            <person name="Spormann A.M."/>
            <person name="Op Den Camp H."/>
            <person name="Overmann J."/>
            <person name="Amann R."/>
            <person name="Jetten M.S.M."/>
            <person name="Mascher T."/>
            <person name="Medema M.H."/>
            <person name="Devos D.P."/>
            <person name="Kaster A.-K."/>
            <person name="Ovreas L."/>
            <person name="Rohde M."/>
            <person name="Galperin M.Y."/>
            <person name="Jogler C."/>
        </authorList>
    </citation>
    <scope>NUCLEOTIDE SEQUENCE [LARGE SCALE GENOMIC DNA]</scope>
    <source>
        <strain evidence="5 6">Pla52n</strain>
    </source>
</reference>
<name>A0A5C6AFQ5_9BACT</name>
<evidence type="ECO:0000313" key="5">
    <source>
        <dbReference type="EMBL" id="TWT98257.1"/>
    </source>
</evidence>
<keyword evidence="3" id="KW-1133">Transmembrane helix</keyword>
<evidence type="ECO:0000256" key="3">
    <source>
        <dbReference type="SAM" id="Phobius"/>
    </source>
</evidence>
<evidence type="ECO:0000256" key="2">
    <source>
        <dbReference type="SAM" id="MobiDB-lite"/>
    </source>
</evidence>
<feature type="transmembrane region" description="Helical" evidence="3">
    <location>
        <begin position="31"/>
        <end position="56"/>
    </location>
</feature>
<keyword evidence="3" id="KW-0812">Transmembrane</keyword>